<feature type="transmembrane region" description="Helical" evidence="6">
    <location>
        <begin position="122"/>
        <end position="143"/>
    </location>
</feature>
<keyword evidence="2" id="KW-1003">Cell membrane</keyword>
<evidence type="ECO:0000256" key="5">
    <source>
        <dbReference type="ARBA" id="ARBA00023136"/>
    </source>
</evidence>
<evidence type="ECO:0000256" key="4">
    <source>
        <dbReference type="ARBA" id="ARBA00022989"/>
    </source>
</evidence>
<organism evidence="8 9">
    <name type="scientific">Brevibacillus reuszeri</name>
    <dbReference type="NCBI Taxonomy" id="54915"/>
    <lineage>
        <taxon>Bacteria</taxon>
        <taxon>Bacillati</taxon>
        <taxon>Bacillota</taxon>
        <taxon>Bacilli</taxon>
        <taxon>Bacillales</taxon>
        <taxon>Paenibacillaceae</taxon>
        <taxon>Brevibacillus</taxon>
    </lineage>
</organism>
<keyword evidence="3 6" id="KW-0812">Transmembrane</keyword>
<gene>
    <name evidence="8" type="ORF">ADS79_28460</name>
    <name evidence="7" type="ORF">BRE01_25820</name>
</gene>
<dbReference type="NCBIfam" id="TIGR02454">
    <property type="entry name" value="ECF_T_CbiQ"/>
    <property type="match status" value="1"/>
</dbReference>
<dbReference type="OrthoDB" id="9815246at2"/>
<evidence type="ECO:0000256" key="1">
    <source>
        <dbReference type="ARBA" id="ARBA00004651"/>
    </source>
</evidence>
<feature type="transmembrane region" description="Helical" evidence="6">
    <location>
        <begin position="61"/>
        <end position="84"/>
    </location>
</feature>
<accession>A0A0K9YM12</accession>
<evidence type="ECO:0000313" key="10">
    <source>
        <dbReference type="Proteomes" id="UP000319578"/>
    </source>
</evidence>
<keyword evidence="4 6" id="KW-1133">Transmembrane helix</keyword>
<evidence type="ECO:0000313" key="8">
    <source>
        <dbReference type="EMBL" id="KNB69778.1"/>
    </source>
</evidence>
<comment type="caution">
    <text evidence="8">The sequence shown here is derived from an EMBL/GenBank/DDBJ whole genome shotgun (WGS) entry which is preliminary data.</text>
</comment>
<dbReference type="STRING" id="54915.ADS79_28460"/>
<protein>
    <submittedName>
        <fullName evidence="8">Cobalt ABC transporter permease</fullName>
    </submittedName>
    <submittedName>
        <fullName evidence="7">Cobalt ECF transporter T component CbiQ</fullName>
    </submittedName>
</protein>
<dbReference type="Proteomes" id="UP000319578">
    <property type="component" value="Unassembled WGS sequence"/>
</dbReference>
<dbReference type="GO" id="GO:0043190">
    <property type="term" value="C:ATP-binding cassette (ABC) transporter complex"/>
    <property type="evidence" value="ECO:0007669"/>
    <property type="project" value="InterPro"/>
</dbReference>
<dbReference type="InterPro" id="IPR052770">
    <property type="entry name" value="Cobalt_transport_CbiQ"/>
</dbReference>
<dbReference type="CDD" id="cd16914">
    <property type="entry name" value="EcfT"/>
    <property type="match status" value="1"/>
</dbReference>
<comment type="subcellular location">
    <subcellularLocation>
        <location evidence="1">Cell membrane</location>
        <topology evidence="1">Multi-pass membrane protein</topology>
    </subcellularLocation>
</comment>
<feature type="transmembrane region" description="Helical" evidence="6">
    <location>
        <begin position="164"/>
        <end position="182"/>
    </location>
</feature>
<evidence type="ECO:0000256" key="3">
    <source>
        <dbReference type="ARBA" id="ARBA00022692"/>
    </source>
</evidence>
<dbReference type="PANTHER" id="PTHR43723">
    <property type="entry name" value="COBALT TRANSPORT PROTEIN CBIQ"/>
    <property type="match status" value="1"/>
</dbReference>
<dbReference type="RefSeq" id="WP_049741813.1">
    <property type="nucleotide sequence ID" value="NZ_BJON01000009.1"/>
</dbReference>
<reference evidence="8" key="2">
    <citation type="submission" date="2015-07" db="EMBL/GenBank/DDBJ databases">
        <title>MeaNS - Measles Nucleotide Surveillance Program.</title>
        <authorList>
            <person name="Tran T."/>
            <person name="Druce J."/>
        </authorList>
    </citation>
    <scope>NUCLEOTIDE SEQUENCE</scope>
    <source>
        <strain evidence="8">DSM 9887</strain>
    </source>
</reference>
<name>A0A0K9YM12_9BACL</name>
<dbReference type="AlphaFoldDB" id="A0A0K9YM12"/>
<dbReference type="InterPro" id="IPR003339">
    <property type="entry name" value="ABC/ECF_trnsptr_transmembrane"/>
</dbReference>
<dbReference type="Proteomes" id="UP000036834">
    <property type="component" value="Unassembled WGS sequence"/>
</dbReference>
<dbReference type="PATRIC" id="fig|54915.3.peg.4899"/>
<sequence length="267" mass="30466">MNWQQLDSLSYQNRLRQLPPEHKLLFGVALLLLVLMGHTLVQMLVFVWIGVWVIGYARIPVGSYLLFLLLSLSFFVAGLPALLLEWVKAGAGLQKVEMLIAWNLGSYVVYISPVAVSKVTILFWRTMASLSCFSFILFTVPFAEILQVLRRIGVPSILTDLLMIMYRFIFVLLHTSYQLWIAQRSRGGHRGFKALLRDAGLLAAQLFVRAMRKYEALYKGMSARGFADSFHVLGLQTHVRSARYERESIVGCIMLVLLESWTGGWWF</sequence>
<proteinExistence type="predicted"/>
<dbReference type="EMBL" id="LGIQ01000011">
    <property type="protein sequence ID" value="KNB69778.1"/>
    <property type="molecule type" value="Genomic_DNA"/>
</dbReference>
<evidence type="ECO:0000313" key="9">
    <source>
        <dbReference type="Proteomes" id="UP000036834"/>
    </source>
</evidence>
<evidence type="ECO:0000256" key="2">
    <source>
        <dbReference type="ARBA" id="ARBA00022475"/>
    </source>
</evidence>
<keyword evidence="5 6" id="KW-0472">Membrane</keyword>
<feature type="transmembrane region" description="Helical" evidence="6">
    <location>
        <begin position="96"/>
        <end position="116"/>
    </location>
</feature>
<evidence type="ECO:0000256" key="6">
    <source>
        <dbReference type="SAM" id="Phobius"/>
    </source>
</evidence>
<dbReference type="EMBL" id="BJON01000009">
    <property type="protein sequence ID" value="GED68880.1"/>
    <property type="molecule type" value="Genomic_DNA"/>
</dbReference>
<dbReference type="InterPro" id="IPR012809">
    <property type="entry name" value="ECF_CbiQ"/>
</dbReference>
<feature type="transmembrane region" description="Helical" evidence="6">
    <location>
        <begin position="24"/>
        <end position="55"/>
    </location>
</feature>
<keyword evidence="10" id="KW-1185">Reference proteome</keyword>
<dbReference type="Pfam" id="PF02361">
    <property type="entry name" value="CbiQ"/>
    <property type="match status" value="1"/>
</dbReference>
<dbReference type="PANTHER" id="PTHR43723:SF1">
    <property type="entry name" value="COBALT TRANSPORT PROTEIN CBIQ"/>
    <property type="match status" value="1"/>
</dbReference>
<reference evidence="9" key="1">
    <citation type="submission" date="2015-07" db="EMBL/GenBank/DDBJ databases">
        <title>Genome sequencing project for genomic taxonomy and phylogenomics of Bacillus-like bacteria.</title>
        <authorList>
            <person name="Liu B."/>
            <person name="Wang J."/>
            <person name="Zhu Y."/>
            <person name="Liu G."/>
            <person name="Chen Q."/>
            <person name="Chen Z."/>
            <person name="Lan J."/>
            <person name="Che J."/>
            <person name="Ge C."/>
            <person name="Shi H."/>
            <person name="Pan Z."/>
            <person name="Liu X."/>
        </authorList>
    </citation>
    <scope>NUCLEOTIDE SEQUENCE [LARGE SCALE GENOMIC DNA]</scope>
    <source>
        <strain evidence="9">DSM 9887</strain>
    </source>
</reference>
<dbReference type="GO" id="GO:0006824">
    <property type="term" value="P:cobalt ion transport"/>
    <property type="evidence" value="ECO:0007669"/>
    <property type="project" value="InterPro"/>
</dbReference>
<evidence type="ECO:0000313" key="7">
    <source>
        <dbReference type="EMBL" id="GED68880.1"/>
    </source>
</evidence>
<reference evidence="7 10" key="3">
    <citation type="submission" date="2019-06" db="EMBL/GenBank/DDBJ databases">
        <title>Whole genome shotgun sequence of Brevibacillus reuszeri NBRC 15719.</title>
        <authorList>
            <person name="Hosoyama A."/>
            <person name="Uohara A."/>
            <person name="Ohji S."/>
            <person name="Ichikawa N."/>
        </authorList>
    </citation>
    <scope>NUCLEOTIDE SEQUENCE [LARGE SCALE GENOMIC DNA]</scope>
    <source>
        <strain evidence="7 10">NBRC 15719</strain>
    </source>
</reference>